<evidence type="ECO:0000313" key="1">
    <source>
        <dbReference type="EMBL" id="CAG8855783.1"/>
    </source>
</evidence>
<sequence>TWRLIELLNITHCPASILVESDLTARYLMRNANYNQFLQSLLNNVEANHEAPKFSESLIL</sequence>
<name>A0ABN7XKE1_GIGMA</name>
<reference evidence="1 2" key="1">
    <citation type="submission" date="2021-06" db="EMBL/GenBank/DDBJ databases">
        <authorList>
            <person name="Kallberg Y."/>
            <person name="Tangrot J."/>
            <person name="Rosling A."/>
        </authorList>
    </citation>
    <scope>NUCLEOTIDE SEQUENCE [LARGE SCALE GENOMIC DNA]</scope>
    <source>
        <strain evidence="1 2">120-4 pot B 10/14</strain>
    </source>
</reference>
<feature type="non-terminal residue" evidence="1">
    <location>
        <position position="60"/>
    </location>
</feature>
<accession>A0ABN7XKE1</accession>
<evidence type="ECO:0000313" key="2">
    <source>
        <dbReference type="Proteomes" id="UP000789901"/>
    </source>
</evidence>
<dbReference type="EMBL" id="CAJVQB010152974">
    <property type="protein sequence ID" value="CAG8855783.1"/>
    <property type="molecule type" value="Genomic_DNA"/>
</dbReference>
<protein>
    <submittedName>
        <fullName evidence="1">6368_t:CDS:1</fullName>
    </submittedName>
</protein>
<gene>
    <name evidence="1" type="ORF">GMARGA_LOCUS44604</name>
</gene>
<proteinExistence type="predicted"/>
<dbReference type="Proteomes" id="UP000789901">
    <property type="component" value="Unassembled WGS sequence"/>
</dbReference>
<keyword evidence="2" id="KW-1185">Reference proteome</keyword>
<organism evidence="1 2">
    <name type="scientific">Gigaspora margarita</name>
    <dbReference type="NCBI Taxonomy" id="4874"/>
    <lineage>
        <taxon>Eukaryota</taxon>
        <taxon>Fungi</taxon>
        <taxon>Fungi incertae sedis</taxon>
        <taxon>Mucoromycota</taxon>
        <taxon>Glomeromycotina</taxon>
        <taxon>Glomeromycetes</taxon>
        <taxon>Diversisporales</taxon>
        <taxon>Gigasporaceae</taxon>
        <taxon>Gigaspora</taxon>
    </lineage>
</organism>
<feature type="non-terminal residue" evidence="1">
    <location>
        <position position="1"/>
    </location>
</feature>
<comment type="caution">
    <text evidence="1">The sequence shown here is derived from an EMBL/GenBank/DDBJ whole genome shotgun (WGS) entry which is preliminary data.</text>
</comment>